<evidence type="ECO:0000259" key="2">
    <source>
        <dbReference type="Pfam" id="PF01458"/>
    </source>
</evidence>
<keyword evidence="5" id="KW-1185">Reference proteome</keyword>
<dbReference type="PANTHER" id="PTHR30508">
    <property type="entry name" value="FES CLUSTER ASSEMBLY PROTEIN SUF"/>
    <property type="match status" value="1"/>
</dbReference>
<dbReference type="InterPro" id="IPR010231">
    <property type="entry name" value="SUF_FeS_clus_asmbl_SufB"/>
</dbReference>
<name>A0A4R4YPL8_9ACTN</name>
<evidence type="ECO:0000259" key="3">
    <source>
        <dbReference type="Pfam" id="PF19295"/>
    </source>
</evidence>
<comment type="caution">
    <text evidence="4">The sequence shown here is derived from an EMBL/GenBank/DDBJ whole genome shotgun (WGS) entry which is preliminary data.</text>
</comment>
<dbReference type="NCBIfam" id="TIGR01980">
    <property type="entry name" value="sufB"/>
    <property type="match status" value="1"/>
</dbReference>
<comment type="similarity">
    <text evidence="1">Belongs to the iron-sulfur cluster assembly SufBD family.</text>
</comment>
<dbReference type="InterPro" id="IPR000825">
    <property type="entry name" value="SUF_FeS_clus_asmbl_SufBD_core"/>
</dbReference>
<accession>A0A4R4YPL8</accession>
<sequence>MTVTDRPELEGLGNYKFGWADPDAAGAAAKRGLSEEVVRNISALKNEPEWMLDLRLKGLRLFHKKPLPTWGSDLTAIDFDNIKYFVRSTEKQAASWDELPPDIKNTYDKLGIPEAEKQRLIAGVAAQYESEVVYHKIREDLEEKGVIFLDTDTGLKEHPEIFQEYFGSVIPVGDNKFAALNTSVWSGGSFIYVPPNVEVEIPLQAYFRINTENMGQFERTLIIVDENSYVHYVEGCTAPIYSSDSLHSAVVEIIVKKNARCRYTTIQNWSNNVYNLVTKRAVAYEGATMEWIDGNIGSKVTMKYPAVYLMGEHAKGETLSVAFAGEGQHQDAGSKMVHLAPNTSSSVISKSVARGGGRTSYRGLVQIEEGAHGSASTVKCDALLVDQISRSDTYPYVDVREDDVSMGHEATVSKVSEDQLFYLMSRGLGEDEAMAMIVRGFVEPIARELPMEYALELNRLIELQMEGAVG</sequence>
<dbReference type="OrthoDB" id="9803529at2"/>
<dbReference type="Proteomes" id="UP000295302">
    <property type="component" value="Unassembled WGS sequence"/>
</dbReference>
<evidence type="ECO:0000313" key="5">
    <source>
        <dbReference type="Proteomes" id="UP000295302"/>
    </source>
</evidence>
<proteinExistence type="inferred from homology"/>
<evidence type="ECO:0000256" key="1">
    <source>
        <dbReference type="ARBA" id="ARBA00043967"/>
    </source>
</evidence>
<reference evidence="4 5" key="1">
    <citation type="submission" date="2019-03" db="EMBL/GenBank/DDBJ databases">
        <title>Draft genome sequences of novel Actinobacteria.</title>
        <authorList>
            <person name="Sahin N."/>
            <person name="Ay H."/>
            <person name="Saygin H."/>
        </authorList>
    </citation>
    <scope>NUCLEOTIDE SEQUENCE [LARGE SCALE GENOMIC DNA]</scope>
    <source>
        <strain evidence="4 5">CH32</strain>
    </source>
</reference>
<feature type="domain" description="SUF system FeS cluster assembly SufBD core" evidence="2">
    <location>
        <begin position="207"/>
        <end position="441"/>
    </location>
</feature>
<feature type="domain" description="SUF system FeS cluster assembly SufBD N-terminal" evidence="3">
    <location>
        <begin position="142"/>
        <end position="204"/>
    </location>
</feature>
<dbReference type="PANTHER" id="PTHR30508:SF1">
    <property type="entry name" value="UPF0051 PROTEIN ABCI8, CHLOROPLASTIC-RELATED"/>
    <property type="match status" value="1"/>
</dbReference>
<dbReference type="Pfam" id="PF19295">
    <property type="entry name" value="SufBD_N"/>
    <property type="match status" value="1"/>
</dbReference>
<dbReference type="GO" id="GO:0016226">
    <property type="term" value="P:iron-sulfur cluster assembly"/>
    <property type="evidence" value="ECO:0007669"/>
    <property type="project" value="InterPro"/>
</dbReference>
<dbReference type="InterPro" id="IPR055346">
    <property type="entry name" value="Fe-S_cluster_assembly_SufBD"/>
</dbReference>
<dbReference type="InterPro" id="IPR037284">
    <property type="entry name" value="SUF_FeS_clus_asmbl_SufBD_sf"/>
</dbReference>
<dbReference type="AlphaFoldDB" id="A0A4R4YPL8"/>
<dbReference type="RefSeq" id="WP_132614919.1">
    <property type="nucleotide sequence ID" value="NZ_JBITLL010000002.1"/>
</dbReference>
<evidence type="ECO:0000313" key="4">
    <source>
        <dbReference type="EMBL" id="TDD46510.1"/>
    </source>
</evidence>
<dbReference type="InterPro" id="IPR045595">
    <property type="entry name" value="SufBD_N"/>
</dbReference>
<dbReference type="SUPFAM" id="SSF101960">
    <property type="entry name" value="Stabilizer of iron transporter SufD"/>
    <property type="match status" value="1"/>
</dbReference>
<gene>
    <name evidence="4" type="primary">sufB</name>
    <name evidence="4" type="ORF">E1286_20615</name>
</gene>
<organism evidence="4 5">
    <name type="scientific">Nonomuraea terrae</name>
    <dbReference type="NCBI Taxonomy" id="2530383"/>
    <lineage>
        <taxon>Bacteria</taxon>
        <taxon>Bacillati</taxon>
        <taxon>Actinomycetota</taxon>
        <taxon>Actinomycetes</taxon>
        <taxon>Streptosporangiales</taxon>
        <taxon>Streptosporangiaceae</taxon>
        <taxon>Nonomuraea</taxon>
    </lineage>
</organism>
<protein>
    <submittedName>
        <fullName evidence="4">Fe-S cluster assembly protein SufB</fullName>
    </submittedName>
</protein>
<dbReference type="Pfam" id="PF01458">
    <property type="entry name" value="SUFBD_core"/>
    <property type="match status" value="1"/>
</dbReference>
<dbReference type="EMBL" id="SMKQ01000060">
    <property type="protein sequence ID" value="TDD46510.1"/>
    <property type="molecule type" value="Genomic_DNA"/>
</dbReference>